<keyword evidence="6" id="KW-1185">Reference proteome</keyword>
<dbReference type="Pfam" id="PF01648">
    <property type="entry name" value="ACPS"/>
    <property type="match status" value="1"/>
</dbReference>
<name>A0A380JB41_STRDO</name>
<evidence type="ECO:0000313" key="5">
    <source>
        <dbReference type="EMBL" id="SUN35288.1"/>
    </source>
</evidence>
<comment type="similarity">
    <text evidence="1">Belongs to the P-Pant transferase superfamily. Gsp/Sfp/HetI/AcpT family.</text>
</comment>
<evidence type="ECO:0000259" key="3">
    <source>
        <dbReference type="Pfam" id="PF01648"/>
    </source>
</evidence>
<dbReference type="GO" id="GO:0000287">
    <property type="term" value="F:magnesium ion binding"/>
    <property type="evidence" value="ECO:0007669"/>
    <property type="project" value="InterPro"/>
</dbReference>
<sequence length="228" mass="26545">MSPKALILCLNVGQINNERYDFLKRAITKERRYKAARYFRLEDKIRCVIAEVLLKYTVYLYTGKVIDIAYSYNKYGKPFLKNCHNLNFNISHSGEWVVVAVGKSQIGIDVEDKKENWDLVGEKVFSEYEKHWSQNSPKKKAILWTIKEAYVKYLGIGLSKGMDSFSIDLKKKIITEVQEPYQTQFDSFVVDDDYVCSECGYAKGSYYNRKVCQTEIDAFITLILDGFY</sequence>
<feature type="domain" description="4'-phosphopantetheinyl transferase" evidence="3">
    <location>
        <begin position="105"/>
        <end position="197"/>
    </location>
</feature>
<proteinExistence type="inferred from homology"/>
<dbReference type="InterPro" id="IPR050559">
    <property type="entry name" value="P-Pant_transferase_sf"/>
</dbReference>
<dbReference type="Gene3D" id="3.90.470.20">
    <property type="entry name" value="4'-phosphopantetheinyl transferase domain"/>
    <property type="match status" value="2"/>
</dbReference>
<dbReference type="RefSeq" id="WP_002999636.1">
    <property type="nucleotide sequence ID" value="NZ_UHFA01000002.1"/>
</dbReference>
<dbReference type="EC" id="2.7.8.-" evidence="5"/>
<dbReference type="EMBL" id="UHFA01000002">
    <property type="protein sequence ID" value="SUN35288.1"/>
    <property type="molecule type" value="Genomic_DNA"/>
</dbReference>
<protein>
    <submittedName>
        <fullName evidence="5">Biosurfactants production protein BBK-1</fullName>
        <ecNumber evidence="5">2.7.8.-</ecNumber>
    </submittedName>
</protein>
<evidence type="ECO:0000256" key="2">
    <source>
        <dbReference type="ARBA" id="ARBA00022679"/>
    </source>
</evidence>
<dbReference type="PANTHER" id="PTHR12215">
    <property type="entry name" value="PHOSPHOPANTETHEINE TRANSFERASE"/>
    <property type="match status" value="1"/>
</dbReference>
<gene>
    <name evidence="5" type="primary">psf-1</name>
    <name evidence="5" type="ORF">NCTC11391_00268</name>
</gene>
<dbReference type="OrthoDB" id="9808281at2"/>
<dbReference type="GO" id="GO:0019878">
    <property type="term" value="P:lysine biosynthetic process via aminoadipic acid"/>
    <property type="evidence" value="ECO:0007669"/>
    <property type="project" value="TreeGrafter"/>
</dbReference>
<dbReference type="GO" id="GO:0005829">
    <property type="term" value="C:cytosol"/>
    <property type="evidence" value="ECO:0007669"/>
    <property type="project" value="TreeGrafter"/>
</dbReference>
<accession>A0A380JB41</accession>
<keyword evidence="2 5" id="KW-0808">Transferase</keyword>
<dbReference type="AlphaFoldDB" id="A0A380JB41"/>
<reference evidence="5 6" key="1">
    <citation type="submission" date="2018-06" db="EMBL/GenBank/DDBJ databases">
        <authorList>
            <consortium name="Pathogen Informatics"/>
            <person name="Doyle S."/>
        </authorList>
    </citation>
    <scope>NUCLEOTIDE SEQUENCE [LARGE SCALE GENOMIC DNA]</scope>
    <source>
        <strain evidence="6">NCTC 11391</strain>
    </source>
</reference>
<dbReference type="InterPro" id="IPR008278">
    <property type="entry name" value="4-PPantetheinyl_Trfase_dom"/>
</dbReference>
<dbReference type="Proteomes" id="UP000254082">
    <property type="component" value="Unassembled WGS sequence"/>
</dbReference>
<dbReference type="SUPFAM" id="SSF56214">
    <property type="entry name" value="4'-phosphopantetheinyl transferase"/>
    <property type="match status" value="2"/>
</dbReference>
<evidence type="ECO:0000259" key="4">
    <source>
        <dbReference type="Pfam" id="PF22624"/>
    </source>
</evidence>
<dbReference type="GO" id="GO:0008897">
    <property type="term" value="F:holo-[acyl-carrier-protein] synthase activity"/>
    <property type="evidence" value="ECO:0007669"/>
    <property type="project" value="InterPro"/>
</dbReference>
<evidence type="ECO:0000313" key="6">
    <source>
        <dbReference type="Proteomes" id="UP000254082"/>
    </source>
</evidence>
<dbReference type="Pfam" id="PF22624">
    <property type="entry name" value="AASDHPPT_N"/>
    <property type="match status" value="1"/>
</dbReference>
<evidence type="ECO:0000256" key="1">
    <source>
        <dbReference type="ARBA" id="ARBA00010990"/>
    </source>
</evidence>
<dbReference type="InterPro" id="IPR037143">
    <property type="entry name" value="4-PPantetheinyl_Trfase_dom_sf"/>
</dbReference>
<organism evidence="5 6">
    <name type="scientific">Streptococcus downei MFe28</name>
    <dbReference type="NCBI Taxonomy" id="764290"/>
    <lineage>
        <taxon>Bacteria</taxon>
        <taxon>Bacillati</taxon>
        <taxon>Bacillota</taxon>
        <taxon>Bacilli</taxon>
        <taxon>Lactobacillales</taxon>
        <taxon>Streptococcaceae</taxon>
        <taxon>Streptococcus</taxon>
    </lineage>
</organism>
<dbReference type="PANTHER" id="PTHR12215:SF10">
    <property type="entry name" value="L-AMINOADIPATE-SEMIALDEHYDE DEHYDROGENASE-PHOSPHOPANTETHEINYL TRANSFERASE"/>
    <property type="match status" value="1"/>
</dbReference>
<feature type="domain" description="4'-phosphopantetheinyl transferase N-terminal" evidence="4">
    <location>
        <begin position="18"/>
        <end position="100"/>
    </location>
</feature>
<dbReference type="InterPro" id="IPR055066">
    <property type="entry name" value="AASDHPPT_N"/>
</dbReference>